<reference evidence="2 3" key="1">
    <citation type="journal article" date="2018" name="Front. Plant Sci.">
        <title>Red Clover (Trifolium pratense) and Zigzag Clover (T. medium) - A Picture of Genomic Similarities and Differences.</title>
        <authorList>
            <person name="Dluhosova J."/>
            <person name="Istvanek J."/>
            <person name="Nedelnik J."/>
            <person name="Repkova J."/>
        </authorList>
    </citation>
    <scope>NUCLEOTIDE SEQUENCE [LARGE SCALE GENOMIC DNA]</scope>
    <source>
        <strain evidence="3">cv. 10/8</strain>
        <tissue evidence="2">Leaf</tissue>
    </source>
</reference>
<organism evidence="2 3">
    <name type="scientific">Trifolium medium</name>
    <dbReference type="NCBI Taxonomy" id="97028"/>
    <lineage>
        <taxon>Eukaryota</taxon>
        <taxon>Viridiplantae</taxon>
        <taxon>Streptophyta</taxon>
        <taxon>Embryophyta</taxon>
        <taxon>Tracheophyta</taxon>
        <taxon>Spermatophyta</taxon>
        <taxon>Magnoliopsida</taxon>
        <taxon>eudicotyledons</taxon>
        <taxon>Gunneridae</taxon>
        <taxon>Pentapetalae</taxon>
        <taxon>rosids</taxon>
        <taxon>fabids</taxon>
        <taxon>Fabales</taxon>
        <taxon>Fabaceae</taxon>
        <taxon>Papilionoideae</taxon>
        <taxon>50 kb inversion clade</taxon>
        <taxon>NPAAA clade</taxon>
        <taxon>Hologalegina</taxon>
        <taxon>IRL clade</taxon>
        <taxon>Trifolieae</taxon>
        <taxon>Trifolium</taxon>
    </lineage>
</organism>
<sequence>MEGDGRKAIAWRPRTNLRPSTVPIGSIP</sequence>
<evidence type="ECO:0000313" key="3">
    <source>
        <dbReference type="Proteomes" id="UP000265520"/>
    </source>
</evidence>
<keyword evidence="3" id="KW-1185">Reference proteome</keyword>
<accession>A0A392Q3T2</accession>
<name>A0A392Q3T2_9FABA</name>
<evidence type="ECO:0000313" key="2">
    <source>
        <dbReference type="EMBL" id="MCI18981.1"/>
    </source>
</evidence>
<comment type="caution">
    <text evidence="2">The sequence shown here is derived from an EMBL/GenBank/DDBJ whole genome shotgun (WGS) entry which is preliminary data.</text>
</comment>
<dbReference type="Proteomes" id="UP000265520">
    <property type="component" value="Unassembled WGS sequence"/>
</dbReference>
<proteinExistence type="predicted"/>
<dbReference type="EMBL" id="LXQA010112678">
    <property type="protein sequence ID" value="MCI18981.1"/>
    <property type="molecule type" value="Genomic_DNA"/>
</dbReference>
<dbReference type="AlphaFoldDB" id="A0A392Q3T2"/>
<feature type="region of interest" description="Disordered" evidence="1">
    <location>
        <begin position="1"/>
        <end position="28"/>
    </location>
</feature>
<evidence type="ECO:0000256" key="1">
    <source>
        <dbReference type="SAM" id="MobiDB-lite"/>
    </source>
</evidence>
<protein>
    <submittedName>
        <fullName evidence="2">Uncharacterized protein</fullName>
    </submittedName>
</protein>
<feature type="non-terminal residue" evidence="2">
    <location>
        <position position="28"/>
    </location>
</feature>